<evidence type="ECO:0000313" key="4">
    <source>
        <dbReference type="Proteomes" id="UP000011081"/>
    </source>
</evidence>
<dbReference type="InterPro" id="IPR001005">
    <property type="entry name" value="SANT/Myb"/>
</dbReference>
<feature type="compositionally biased region" description="Basic and acidic residues" evidence="1">
    <location>
        <begin position="361"/>
        <end position="428"/>
    </location>
</feature>
<dbReference type="Proteomes" id="UP000011081">
    <property type="component" value="Unassembled WGS sequence"/>
</dbReference>
<proteinExistence type="predicted"/>
<feature type="compositionally biased region" description="Polar residues" evidence="1">
    <location>
        <begin position="182"/>
        <end position="194"/>
    </location>
</feature>
<gene>
    <name evidence="3" type="ORF">VCUG_02072</name>
</gene>
<dbReference type="AlphaFoldDB" id="L2GS07"/>
<feature type="region of interest" description="Disordered" evidence="1">
    <location>
        <begin position="19"/>
        <end position="48"/>
    </location>
</feature>
<dbReference type="GeneID" id="19879940"/>
<feature type="compositionally biased region" description="Basic residues" evidence="1">
    <location>
        <begin position="19"/>
        <end position="30"/>
    </location>
</feature>
<dbReference type="PROSITE" id="PS51293">
    <property type="entry name" value="SANT"/>
    <property type="match status" value="1"/>
</dbReference>
<organism evidence="3 4">
    <name type="scientific">Vavraia culicis (isolate floridensis)</name>
    <name type="common">Microsporidian parasite</name>
    <dbReference type="NCBI Taxonomy" id="948595"/>
    <lineage>
        <taxon>Eukaryota</taxon>
        <taxon>Fungi</taxon>
        <taxon>Fungi incertae sedis</taxon>
        <taxon>Microsporidia</taxon>
        <taxon>Pleistophoridae</taxon>
        <taxon>Vavraia</taxon>
    </lineage>
</organism>
<dbReference type="Pfam" id="PF00249">
    <property type="entry name" value="Myb_DNA-binding"/>
    <property type="match status" value="1"/>
</dbReference>
<protein>
    <recommendedName>
        <fullName evidence="2">SANT domain-containing protein</fullName>
    </recommendedName>
</protein>
<evidence type="ECO:0000256" key="1">
    <source>
        <dbReference type="SAM" id="MobiDB-lite"/>
    </source>
</evidence>
<dbReference type="VEuPathDB" id="MicrosporidiaDB:VCUG_02072"/>
<sequence>MQNKFPTIEEIAYEEIYGKKRPQSKPHSIKTAHNLRQSTSPHPTRSWSALNVPHRPPIKPSSTVSAVERAAGMHVVKGYVNERNRLIRVQHEKGGVNFCDCGSVMVFEDFVRVKMFLERWGVINCKEELLGDVIGVEQQIERAVGGRADENERGVGSDGQNGDERGVGSDGQNGDDNVKATDANSDLTGSTAKGTNKEQTVESINNFFKENDFTEKKIPPIKTCQCPTTESSYNLKDTTIVCESCLKRGRYPDSISRSDFRSLQDIEPYLTDISDENLLSGVRRYGDDWQRVAQHMNVTKEECVLRFLKKELVGVRDVDVEVLMSSGNRIMSVVSFLCSCVDARVAAVFARSVICDYEKESGVENSREDGAENSREDRAENSREDEAVNSREDGVENSREDGAENSREDRAENSREENKNHESDHVDENNQISSTKYVHDEQNGTTTDKQSVKHSILVTNALAAAQDKAKELLILEQDKMIRLVEVILEAQVKKMELKEEAFTDLKGSFKNERIELMKIREGYKSEIEEIRKEI</sequence>
<dbReference type="HOGENOM" id="CLU_510182_0_0_1"/>
<feature type="region of interest" description="Disordered" evidence="1">
    <location>
        <begin position="361"/>
        <end position="432"/>
    </location>
</feature>
<feature type="compositionally biased region" description="Polar residues" evidence="1">
    <location>
        <begin position="34"/>
        <end position="48"/>
    </location>
</feature>
<name>L2GS07_VAVCU</name>
<dbReference type="Gene3D" id="1.10.10.60">
    <property type="entry name" value="Homeodomain-like"/>
    <property type="match status" value="1"/>
</dbReference>
<dbReference type="InterPro" id="IPR017884">
    <property type="entry name" value="SANT_dom"/>
</dbReference>
<evidence type="ECO:0000259" key="2">
    <source>
        <dbReference type="PROSITE" id="PS51293"/>
    </source>
</evidence>
<dbReference type="OrthoDB" id="118550at2759"/>
<dbReference type="RefSeq" id="XP_008075085.1">
    <property type="nucleotide sequence ID" value="XM_008076894.1"/>
</dbReference>
<dbReference type="EMBL" id="GL877445">
    <property type="protein sequence ID" value="ELA46436.1"/>
    <property type="molecule type" value="Genomic_DNA"/>
</dbReference>
<dbReference type="InParanoid" id="L2GS07"/>
<evidence type="ECO:0000313" key="3">
    <source>
        <dbReference type="EMBL" id="ELA46436.1"/>
    </source>
</evidence>
<dbReference type="STRING" id="948595.L2GS07"/>
<feature type="domain" description="SANT" evidence="2">
    <location>
        <begin position="276"/>
        <end position="315"/>
    </location>
</feature>
<reference evidence="4" key="1">
    <citation type="submission" date="2011-03" db="EMBL/GenBank/DDBJ databases">
        <title>The genome sequence of Vavraia culicis strain floridensis.</title>
        <authorList>
            <consortium name="The Broad Institute Genome Sequencing Platform"/>
            <person name="Cuomo C."/>
            <person name="Becnel J."/>
            <person name="Sanscrainte N."/>
            <person name="Young S.K."/>
            <person name="Zeng Q."/>
            <person name="Gargeya S."/>
            <person name="Fitzgerald M."/>
            <person name="Haas B."/>
            <person name="Abouelleil A."/>
            <person name="Alvarado L."/>
            <person name="Arachchi H.M."/>
            <person name="Berlin A."/>
            <person name="Chapman S.B."/>
            <person name="Gearin G."/>
            <person name="Goldberg J."/>
            <person name="Griggs A."/>
            <person name="Gujja S."/>
            <person name="Hansen M."/>
            <person name="Heiman D."/>
            <person name="Howarth C."/>
            <person name="Larimer J."/>
            <person name="Lui A."/>
            <person name="MacDonald P.J.P."/>
            <person name="McCowen C."/>
            <person name="Montmayeur A."/>
            <person name="Murphy C."/>
            <person name="Neiman D."/>
            <person name="Pearson M."/>
            <person name="Priest M."/>
            <person name="Roberts A."/>
            <person name="Saif S."/>
            <person name="Shea T."/>
            <person name="Sisk P."/>
            <person name="Stolte C."/>
            <person name="Sykes S."/>
            <person name="Wortman J."/>
            <person name="Nusbaum C."/>
            <person name="Birren B."/>
        </authorList>
    </citation>
    <scope>NUCLEOTIDE SEQUENCE [LARGE SCALE GENOMIC DNA]</scope>
    <source>
        <strain evidence="4">floridensis</strain>
    </source>
</reference>
<feature type="region of interest" description="Disordered" evidence="1">
    <location>
        <begin position="144"/>
        <end position="198"/>
    </location>
</feature>
<keyword evidence="4" id="KW-1185">Reference proteome</keyword>
<accession>L2GS07</accession>